<dbReference type="InParanoid" id="A0A804KS17"/>
<evidence type="ECO:0000313" key="1">
    <source>
        <dbReference type="EnsemblPlants" id="Ma10_p03140.1"/>
    </source>
</evidence>
<proteinExistence type="predicted"/>
<dbReference type="InterPro" id="IPR035441">
    <property type="entry name" value="TFIIS/LEDGF_dom_sf"/>
</dbReference>
<dbReference type="Gramene" id="Ma10_t03140.1">
    <property type="protein sequence ID" value="Ma10_p03140.1"/>
    <property type="gene ID" value="Ma10_g03140"/>
</dbReference>
<dbReference type="PANTHER" id="PTHR46548:SF1">
    <property type="entry name" value="BAH AND TFIIS DOMAIN-CONTAINING PROTEIN-RELATED"/>
    <property type="match status" value="1"/>
</dbReference>
<protein>
    <submittedName>
        <fullName evidence="1">Uncharacterized protein</fullName>
    </submittedName>
</protein>
<accession>A0A804KS17</accession>
<dbReference type="AlphaFoldDB" id="A0A804KS17"/>
<organism evidence="1 2">
    <name type="scientific">Musa acuminata subsp. malaccensis</name>
    <name type="common">Wild banana</name>
    <name type="synonym">Musa malaccensis</name>
    <dbReference type="NCBI Taxonomy" id="214687"/>
    <lineage>
        <taxon>Eukaryota</taxon>
        <taxon>Viridiplantae</taxon>
        <taxon>Streptophyta</taxon>
        <taxon>Embryophyta</taxon>
        <taxon>Tracheophyta</taxon>
        <taxon>Spermatophyta</taxon>
        <taxon>Magnoliopsida</taxon>
        <taxon>Liliopsida</taxon>
        <taxon>Zingiberales</taxon>
        <taxon>Musaceae</taxon>
        <taxon>Musa</taxon>
    </lineage>
</organism>
<dbReference type="EnsemblPlants" id="Ma10_t03140.1">
    <property type="protein sequence ID" value="Ma10_p03140.1"/>
    <property type="gene ID" value="Ma10_g03140"/>
</dbReference>
<name>A0A804KS17_MUSAM</name>
<evidence type="ECO:0000313" key="2">
    <source>
        <dbReference type="Proteomes" id="UP000012960"/>
    </source>
</evidence>
<keyword evidence="2" id="KW-1185">Reference proteome</keyword>
<dbReference type="PANTHER" id="PTHR46548">
    <property type="entry name" value="BAH AND TFIIS DOMAIN-CONTAINING PROTEIN-RELATED"/>
    <property type="match status" value="1"/>
</dbReference>
<reference evidence="1" key="1">
    <citation type="submission" date="2021-05" db="UniProtKB">
        <authorList>
            <consortium name="EnsemblPlants"/>
        </authorList>
    </citation>
    <scope>IDENTIFICATION</scope>
    <source>
        <strain evidence="1">subsp. malaccensis</strain>
    </source>
</reference>
<dbReference type="Gene3D" id="1.20.930.10">
    <property type="entry name" value="Conserved domain common to transcription factors TFIIS, elongin A, CRSP70"/>
    <property type="match status" value="1"/>
</dbReference>
<dbReference type="Proteomes" id="UP000012960">
    <property type="component" value="Unplaced"/>
</dbReference>
<sequence length="89" mass="10003">MIELRKKIDLPGIIMLVDVIGAIDKYDCLDRFVQLRGVPALDDWLQEVRKGKTGDGFSFKESDKVVEDFLVFALCTGKVACKPQRTADL</sequence>